<organism evidence="1 2">
    <name type="scientific">Candidatus Galacturonatibacter soehngenii</name>
    <dbReference type="NCBI Taxonomy" id="2307010"/>
    <lineage>
        <taxon>Bacteria</taxon>
        <taxon>Bacillati</taxon>
        <taxon>Bacillota</taxon>
        <taxon>Clostridia</taxon>
        <taxon>Lachnospirales</taxon>
        <taxon>Lachnospiraceae</taxon>
        <taxon>Candidatus Galacturonatibacter</taxon>
    </lineage>
</organism>
<comment type="caution">
    <text evidence="1">The sequence shown here is derived from an EMBL/GenBank/DDBJ whole genome shotgun (WGS) entry which is preliminary data.</text>
</comment>
<reference evidence="1 2" key="2">
    <citation type="submission" date="2020-02" db="EMBL/GenBank/DDBJ databases">
        <title>Candidatus Galacturonibacter soehngenii shows hetero-acetogenic catabolism of galacturonic acid but lacks a canonical carbon monoxide dehydrogenase/acetyl-CoA synthase complex.</title>
        <authorList>
            <person name="Diender M."/>
            <person name="Stouten G.R."/>
            <person name="Petersen J.F."/>
            <person name="Nielsen P.H."/>
            <person name="Dueholm M.S."/>
            <person name="Pronk J.T."/>
            <person name="Van Loosdrecht M.C.M."/>
        </authorList>
    </citation>
    <scope>NUCLEOTIDE SEQUENCE [LARGE SCALE GENOMIC DNA]</scope>
    <source>
        <strain evidence="1">GalUA</strain>
    </source>
</reference>
<proteinExistence type="predicted"/>
<name>A0A7V7UAG4_9FIRM</name>
<dbReference type="Proteomes" id="UP000461768">
    <property type="component" value="Unassembled WGS sequence"/>
</dbReference>
<dbReference type="AlphaFoldDB" id="A0A7V7UAG4"/>
<evidence type="ECO:0000313" key="1">
    <source>
        <dbReference type="EMBL" id="KAB1434331.1"/>
    </source>
</evidence>
<accession>A0A7V7UAG4</accession>
<dbReference type="EMBL" id="WAGX01000008">
    <property type="protein sequence ID" value="KAB1434331.1"/>
    <property type="molecule type" value="Genomic_DNA"/>
</dbReference>
<keyword evidence="2" id="KW-1185">Reference proteome</keyword>
<dbReference type="OrthoDB" id="1770358at2"/>
<gene>
    <name evidence="1" type="ORF">F7O84_17745</name>
</gene>
<reference evidence="1 2" key="1">
    <citation type="submission" date="2019-09" db="EMBL/GenBank/DDBJ databases">
        <authorList>
            <person name="Valk L.C."/>
        </authorList>
    </citation>
    <scope>NUCLEOTIDE SEQUENCE [LARGE SCALE GENOMIC DNA]</scope>
    <source>
        <strain evidence="1">GalUA</strain>
    </source>
</reference>
<evidence type="ECO:0000313" key="2">
    <source>
        <dbReference type="Proteomes" id="UP000461768"/>
    </source>
</evidence>
<protein>
    <recommendedName>
        <fullName evidence="3">DNA-directed RNA polymerase subunit M</fullName>
    </recommendedName>
</protein>
<sequence length="61" mass="7180">MLKIYICAQCGTIRIVSNNHNSYCVLCNTSMKLTSISYEDYIRLDLEQRDAFIKNYLDKRP</sequence>
<evidence type="ECO:0008006" key="3">
    <source>
        <dbReference type="Google" id="ProtNLM"/>
    </source>
</evidence>
<dbReference type="RefSeq" id="WP_151148352.1">
    <property type="nucleotide sequence ID" value="NZ_WAGX01000008.1"/>
</dbReference>